<evidence type="ECO:0000313" key="1">
    <source>
        <dbReference type="EMBL" id="AEG49191.1"/>
    </source>
</evidence>
<dbReference type="EMBL" id="CP002798">
    <property type="protein sequence ID" value="AEG49191.1"/>
    <property type="molecule type" value="Genomic_DNA"/>
</dbReference>
<dbReference type="AlphaFoldDB" id="F6EYI9"/>
<accession>F6EYI9</accession>
<dbReference type="KEGG" id="sch:Sphch_1503"/>
<dbReference type="Pfam" id="PF18742">
    <property type="entry name" value="DpnII-MboI"/>
    <property type="match status" value="1"/>
</dbReference>
<organism evidence="1 2">
    <name type="scientific">Sphingobium chlorophenolicum L-1</name>
    <dbReference type="NCBI Taxonomy" id="690566"/>
    <lineage>
        <taxon>Bacteria</taxon>
        <taxon>Pseudomonadati</taxon>
        <taxon>Pseudomonadota</taxon>
        <taxon>Alphaproteobacteria</taxon>
        <taxon>Sphingomonadales</taxon>
        <taxon>Sphingomonadaceae</taxon>
        <taxon>Sphingobium</taxon>
    </lineage>
</organism>
<name>F6EYI9_SPHCR</name>
<dbReference type="Proteomes" id="UP000007150">
    <property type="component" value="Chromosome 1"/>
</dbReference>
<gene>
    <name evidence="1" type="ORF">Sphch_1503</name>
</gene>
<dbReference type="HOGENOM" id="CLU_054388_0_0_5"/>
<protein>
    <submittedName>
        <fullName evidence="1">Uncharacterized protein</fullName>
    </submittedName>
</protein>
<keyword evidence="2" id="KW-1185">Reference proteome</keyword>
<evidence type="ECO:0000313" key="2">
    <source>
        <dbReference type="Proteomes" id="UP000007150"/>
    </source>
</evidence>
<proteinExistence type="predicted"/>
<sequence length="421" mass="45761">MVPLNAAEILEAKLAALQSLVTASLPLASETSIGFAQAVLPHREPLFANASGSGDLDYGGIPALAHAGYLAVGGTSFDGAAFVRAVDRLRGRAKAGRDQLGPDDLALLGIAAGIAATDDTDGLGAARRKWLLDIANENAAPNAWSNRARQLAADLLDGVGRLRADPQCSVDTLATDLVLRQHWPDAFATVPPIAAERRQELMAALLSSANPAQGELERAAIWLAALDLLVRRMSAELVPDYSSLVAMLEATQSAFRRWVWDARPNRSGIGPARWLIDSEAHVQAFLWAVLEPRFGEHLVDEQYLPGFGQKQPRFDFGIRGLKTIVEVKIARSSGDFSRIEEEVAGDLGLYFTDLQNWDRMVVYIYDDSNVPHAERYDTLRSALVARDERIRDIVFVQRPGMIPPRNQREPWSPDGAAAGAS</sequence>
<reference evidence="1 2" key="1">
    <citation type="submission" date="2011-05" db="EMBL/GenBank/DDBJ databases">
        <title>Complete sequence of chromosome 1 of Sphingobium chlorophenolicum L-1.</title>
        <authorList>
            <consortium name="US DOE Joint Genome Institute"/>
            <person name="Lucas S."/>
            <person name="Han J."/>
            <person name="Lapidus A."/>
            <person name="Cheng J.-F."/>
            <person name="Goodwin L."/>
            <person name="Pitluck S."/>
            <person name="Peters L."/>
            <person name="Daligault H."/>
            <person name="Han C."/>
            <person name="Tapia R."/>
            <person name="Land M."/>
            <person name="Hauser L."/>
            <person name="Kyrpides N."/>
            <person name="Ivanova N."/>
            <person name="Pagani I."/>
            <person name="Turner P."/>
            <person name="Copley S."/>
            <person name="Woyke T."/>
        </authorList>
    </citation>
    <scope>NUCLEOTIDE SEQUENCE [LARGE SCALE GENOMIC DNA]</scope>
    <source>
        <strain evidence="1 2">L-1</strain>
    </source>
</reference>
<dbReference type="RefSeq" id="WP_013847451.1">
    <property type="nucleotide sequence ID" value="NC_015593.1"/>
</dbReference>